<name>A0A502G522_9SPHN</name>
<reference evidence="1 2" key="1">
    <citation type="journal article" date="2019" name="Environ. Microbiol.">
        <title>Species interactions and distinct microbial communities in high Arctic permafrost affected cryosols are associated with the CH4 and CO2 gas fluxes.</title>
        <authorList>
            <person name="Altshuler I."/>
            <person name="Hamel J."/>
            <person name="Turney S."/>
            <person name="Magnuson E."/>
            <person name="Levesque R."/>
            <person name="Greer C."/>
            <person name="Whyte L.G."/>
        </authorList>
    </citation>
    <scope>NUCLEOTIDE SEQUENCE [LARGE SCALE GENOMIC DNA]</scope>
    <source>
        <strain evidence="1 2">E6.1</strain>
    </source>
</reference>
<dbReference type="RefSeq" id="WP_140846603.1">
    <property type="nucleotide sequence ID" value="NZ_RCZC01000001.1"/>
</dbReference>
<organism evidence="1 2">
    <name type="scientific">Sphingomonas glacialis</name>
    <dbReference type="NCBI Taxonomy" id="658225"/>
    <lineage>
        <taxon>Bacteria</taxon>
        <taxon>Pseudomonadati</taxon>
        <taxon>Pseudomonadota</taxon>
        <taxon>Alphaproteobacteria</taxon>
        <taxon>Sphingomonadales</taxon>
        <taxon>Sphingomonadaceae</taxon>
        <taxon>Sphingomonas</taxon>
    </lineage>
</organism>
<keyword evidence="2" id="KW-1185">Reference proteome</keyword>
<comment type="caution">
    <text evidence="1">The sequence shown here is derived from an EMBL/GenBank/DDBJ whole genome shotgun (WGS) entry which is preliminary data.</text>
</comment>
<dbReference type="AlphaFoldDB" id="A0A502G522"/>
<evidence type="ECO:0000313" key="1">
    <source>
        <dbReference type="EMBL" id="TPG56043.1"/>
    </source>
</evidence>
<evidence type="ECO:0000313" key="2">
    <source>
        <dbReference type="Proteomes" id="UP000319931"/>
    </source>
</evidence>
<dbReference type="OrthoDB" id="7596589at2"/>
<gene>
    <name evidence="1" type="ORF">EAH76_00225</name>
</gene>
<dbReference type="Proteomes" id="UP000319931">
    <property type="component" value="Unassembled WGS sequence"/>
</dbReference>
<accession>A0A502G522</accession>
<sequence>MIRALLLVAVLGGATAADDAKDLAKALAGRVPGKAETCVSLSRVGSPQIFGDRVLLYRDGARVWRNDLPESCPGLDADPVVVTEVYGGQVCRNDQFYTLQRGGGSIPGPRCRLGNFVPWDKAR</sequence>
<dbReference type="EMBL" id="RCZC01000001">
    <property type="protein sequence ID" value="TPG56043.1"/>
    <property type="molecule type" value="Genomic_DNA"/>
</dbReference>
<protein>
    <submittedName>
        <fullName evidence="1">Uncharacterized protein</fullName>
    </submittedName>
</protein>
<proteinExistence type="predicted"/>